<evidence type="ECO:0000313" key="4">
    <source>
        <dbReference type="EMBL" id="PIK38180.1"/>
    </source>
</evidence>
<accession>A0A2G8JR48</accession>
<comment type="caution">
    <text evidence="4">The sequence shown here is derived from an EMBL/GenBank/DDBJ whole genome shotgun (WGS) entry which is preliminary data.</text>
</comment>
<dbReference type="PANTHER" id="PTHR24200:SF11">
    <property type="entry name" value="TOUCAN, ISOFORM A"/>
    <property type="match status" value="1"/>
</dbReference>
<dbReference type="PANTHER" id="PTHR24200">
    <property type="entry name" value="TOUCAN, ISOFORM A"/>
    <property type="match status" value="1"/>
</dbReference>
<dbReference type="InterPro" id="IPR051293">
    <property type="entry name" value="MTUS1/CCDC69"/>
</dbReference>
<name>A0A2G8JR48_STIJA</name>
<feature type="non-terminal residue" evidence="4">
    <location>
        <position position="541"/>
    </location>
</feature>
<evidence type="ECO:0000256" key="1">
    <source>
        <dbReference type="ARBA" id="ARBA00023054"/>
    </source>
</evidence>
<reference evidence="4 5" key="1">
    <citation type="journal article" date="2017" name="PLoS Biol.">
        <title>The sea cucumber genome provides insights into morphological evolution and visceral regeneration.</title>
        <authorList>
            <person name="Zhang X."/>
            <person name="Sun L."/>
            <person name="Yuan J."/>
            <person name="Sun Y."/>
            <person name="Gao Y."/>
            <person name="Zhang L."/>
            <person name="Li S."/>
            <person name="Dai H."/>
            <person name="Hamel J.F."/>
            <person name="Liu C."/>
            <person name="Yu Y."/>
            <person name="Liu S."/>
            <person name="Lin W."/>
            <person name="Guo K."/>
            <person name="Jin S."/>
            <person name="Xu P."/>
            <person name="Storey K.B."/>
            <person name="Huan P."/>
            <person name="Zhang T."/>
            <person name="Zhou Y."/>
            <person name="Zhang J."/>
            <person name="Lin C."/>
            <person name="Li X."/>
            <person name="Xing L."/>
            <person name="Huo D."/>
            <person name="Sun M."/>
            <person name="Wang L."/>
            <person name="Mercier A."/>
            <person name="Li F."/>
            <person name="Yang H."/>
            <person name="Xiang J."/>
        </authorList>
    </citation>
    <scope>NUCLEOTIDE SEQUENCE [LARGE SCALE GENOMIC DNA]</scope>
    <source>
        <strain evidence="4">Shaxun</strain>
        <tissue evidence="4">Muscle</tissue>
    </source>
</reference>
<feature type="coiled-coil region" evidence="2">
    <location>
        <begin position="514"/>
        <end position="541"/>
    </location>
</feature>
<dbReference type="STRING" id="307972.A0A2G8JR48"/>
<dbReference type="Proteomes" id="UP000230750">
    <property type="component" value="Unassembled WGS sequence"/>
</dbReference>
<dbReference type="GO" id="GO:0008017">
    <property type="term" value="F:microtubule binding"/>
    <property type="evidence" value="ECO:0007669"/>
    <property type="project" value="TreeGrafter"/>
</dbReference>
<feature type="region of interest" description="Disordered" evidence="3">
    <location>
        <begin position="1"/>
        <end position="22"/>
    </location>
</feature>
<dbReference type="GO" id="GO:0005634">
    <property type="term" value="C:nucleus"/>
    <property type="evidence" value="ECO:0007669"/>
    <property type="project" value="TreeGrafter"/>
</dbReference>
<organism evidence="4 5">
    <name type="scientific">Stichopus japonicus</name>
    <name type="common">Sea cucumber</name>
    <dbReference type="NCBI Taxonomy" id="307972"/>
    <lineage>
        <taxon>Eukaryota</taxon>
        <taxon>Metazoa</taxon>
        <taxon>Echinodermata</taxon>
        <taxon>Eleutherozoa</taxon>
        <taxon>Echinozoa</taxon>
        <taxon>Holothuroidea</taxon>
        <taxon>Aspidochirotacea</taxon>
        <taxon>Aspidochirotida</taxon>
        <taxon>Stichopodidae</taxon>
        <taxon>Apostichopus</taxon>
    </lineage>
</organism>
<evidence type="ECO:0000313" key="5">
    <source>
        <dbReference type="Proteomes" id="UP000230750"/>
    </source>
</evidence>
<protein>
    <submittedName>
        <fullName evidence="4">Uncharacterized protein</fullName>
    </submittedName>
</protein>
<feature type="compositionally biased region" description="Basic and acidic residues" evidence="3">
    <location>
        <begin position="271"/>
        <end position="284"/>
    </location>
</feature>
<proteinExistence type="predicted"/>
<feature type="compositionally biased region" description="Basic and acidic residues" evidence="3">
    <location>
        <begin position="180"/>
        <end position="202"/>
    </location>
</feature>
<evidence type="ECO:0000256" key="3">
    <source>
        <dbReference type="SAM" id="MobiDB-lite"/>
    </source>
</evidence>
<feature type="region of interest" description="Disordered" evidence="3">
    <location>
        <begin position="134"/>
        <end position="304"/>
    </location>
</feature>
<dbReference type="AlphaFoldDB" id="A0A2G8JR48"/>
<dbReference type="EMBL" id="MRZV01001393">
    <property type="protein sequence ID" value="PIK38180.1"/>
    <property type="molecule type" value="Genomic_DNA"/>
</dbReference>
<keyword evidence="1 2" id="KW-0175">Coiled coil</keyword>
<evidence type="ECO:0000256" key="2">
    <source>
        <dbReference type="SAM" id="Coils"/>
    </source>
</evidence>
<gene>
    <name evidence="4" type="ORF">BSL78_24991</name>
</gene>
<feature type="compositionally biased region" description="Low complexity" evidence="3">
    <location>
        <begin position="211"/>
        <end position="237"/>
    </location>
</feature>
<dbReference type="OrthoDB" id="10038993at2759"/>
<feature type="coiled-coil region" evidence="2">
    <location>
        <begin position="369"/>
        <end position="453"/>
    </location>
</feature>
<sequence>MGTTPCPAEWAGREGEGKEIAPTTVEVMVDGKWQRMEHSDSSSCSNRTVMENLNGLEKAVEMRTIDLTSAAAAVTVKETVGEQENNKTVRKSETDSSLSALKRKSLLIKPKMGVKPNTAKSSVKVDISVAKEKKTVKGVGSHKPPVPPKLSVIPRRKAQDPVKATAKLTEVKSRINTGRKVSDDAGREKETTKSKESSTKKEVKVKRVTRKSTSSSPGGSPASGSNSSLGNVSNVSVGKRKKENVTNVDAAPTRRAGFAVPAARKQSLNEANDKKLILPKDQKQAKKVQKKPKAQSSTPPDIVHTSIPNEQLKLLEAHSKQFDEACKQISINAKAFEAMAVLVQYLTQQYDAFSVPDLKKKIKCMEITVRDMSVQISTNEKEITRLREEHVENNRCHAMQTEEMLKEHRVEVDSLSKELRNQTLSNQELQKEYDALEQLKEEADKQHKQETLEMECRTEQVITKLNGDAKLREQVLEDEKFELKCKCDTLEDALKTDTKVQAAIAQLKHLPEEVESLKTVLAMKNQEVQEMRIKMVDLEKQ</sequence>
<keyword evidence="5" id="KW-1185">Reference proteome</keyword>
<dbReference type="GO" id="GO:0005737">
    <property type="term" value="C:cytoplasm"/>
    <property type="evidence" value="ECO:0007669"/>
    <property type="project" value="TreeGrafter"/>
</dbReference>